<dbReference type="PROSITE" id="PS50110">
    <property type="entry name" value="RESPONSE_REGULATORY"/>
    <property type="match status" value="1"/>
</dbReference>
<reference evidence="5" key="1">
    <citation type="journal article" date="2019" name="Int. J. Syst. Evol. Microbiol.">
        <title>The Global Catalogue of Microorganisms (GCM) 10K type strain sequencing project: providing services to taxonomists for standard genome sequencing and annotation.</title>
        <authorList>
            <consortium name="The Broad Institute Genomics Platform"/>
            <consortium name="The Broad Institute Genome Sequencing Center for Infectious Disease"/>
            <person name="Wu L."/>
            <person name="Ma J."/>
        </authorList>
    </citation>
    <scope>NUCLEOTIDE SEQUENCE [LARGE SCALE GENOMIC DNA]</scope>
    <source>
        <strain evidence="5">NBRC 103166</strain>
    </source>
</reference>
<dbReference type="EMBL" id="BSPQ01000001">
    <property type="protein sequence ID" value="GLS89644.1"/>
    <property type="molecule type" value="Genomic_DNA"/>
</dbReference>
<dbReference type="PANTHER" id="PTHR45228:SF9">
    <property type="entry name" value="3'3'-CGAMP-SPECIFIC PHOSPHODIESTERASE 2"/>
    <property type="match status" value="1"/>
</dbReference>
<feature type="domain" description="Response regulatory" evidence="2">
    <location>
        <begin position="28"/>
        <end position="152"/>
    </location>
</feature>
<name>A0ABQ6DWW8_9GAMM</name>
<dbReference type="Gene3D" id="3.40.50.2300">
    <property type="match status" value="1"/>
</dbReference>
<evidence type="ECO:0000313" key="4">
    <source>
        <dbReference type="EMBL" id="GLS89644.1"/>
    </source>
</evidence>
<feature type="domain" description="HD-GYP" evidence="3">
    <location>
        <begin position="318"/>
        <end position="515"/>
    </location>
</feature>
<dbReference type="SMART" id="SM00471">
    <property type="entry name" value="HDc"/>
    <property type="match status" value="1"/>
</dbReference>
<protein>
    <submittedName>
        <fullName evidence="4">Phosphodiesterase</fullName>
    </submittedName>
</protein>
<dbReference type="Proteomes" id="UP001157353">
    <property type="component" value="Unassembled WGS sequence"/>
</dbReference>
<keyword evidence="1" id="KW-0597">Phosphoprotein</keyword>
<comment type="caution">
    <text evidence="4">The sequence shown here is derived from an EMBL/GenBank/DDBJ whole genome shotgun (WGS) entry which is preliminary data.</text>
</comment>
<dbReference type="Pfam" id="PF13487">
    <property type="entry name" value="HD_5"/>
    <property type="match status" value="1"/>
</dbReference>
<evidence type="ECO:0000259" key="3">
    <source>
        <dbReference type="PROSITE" id="PS51832"/>
    </source>
</evidence>
<dbReference type="PROSITE" id="PS51832">
    <property type="entry name" value="HD_GYP"/>
    <property type="match status" value="1"/>
</dbReference>
<dbReference type="CDD" id="cd00077">
    <property type="entry name" value="HDc"/>
    <property type="match status" value="1"/>
</dbReference>
<accession>A0ABQ6DWW8</accession>
<evidence type="ECO:0000256" key="1">
    <source>
        <dbReference type="PROSITE-ProRule" id="PRU00169"/>
    </source>
</evidence>
<organism evidence="4 5">
    <name type="scientific">Psychromonas marina</name>
    <dbReference type="NCBI Taxonomy" id="88364"/>
    <lineage>
        <taxon>Bacteria</taxon>
        <taxon>Pseudomonadati</taxon>
        <taxon>Pseudomonadota</taxon>
        <taxon>Gammaproteobacteria</taxon>
        <taxon>Alteromonadales</taxon>
        <taxon>Psychromonadaceae</taxon>
        <taxon>Psychromonas</taxon>
    </lineage>
</organism>
<evidence type="ECO:0000313" key="5">
    <source>
        <dbReference type="Proteomes" id="UP001157353"/>
    </source>
</evidence>
<dbReference type="InterPro" id="IPR003607">
    <property type="entry name" value="HD/PDEase_dom"/>
</dbReference>
<dbReference type="InterPro" id="IPR052020">
    <property type="entry name" value="Cyclic_di-GMP/3'3'-cGAMP_PDE"/>
</dbReference>
<dbReference type="InterPro" id="IPR021800">
    <property type="entry name" value="DUF3369"/>
</dbReference>
<dbReference type="InterPro" id="IPR037522">
    <property type="entry name" value="HD_GYP_dom"/>
</dbReference>
<dbReference type="InterPro" id="IPR011006">
    <property type="entry name" value="CheY-like_superfamily"/>
</dbReference>
<dbReference type="SUPFAM" id="SSF109604">
    <property type="entry name" value="HD-domain/PDEase-like"/>
    <property type="match status" value="1"/>
</dbReference>
<dbReference type="Gene3D" id="1.10.3210.10">
    <property type="entry name" value="Hypothetical protein af1432"/>
    <property type="match status" value="1"/>
</dbReference>
<feature type="modified residue" description="4-aspartylphosphate" evidence="1">
    <location>
        <position position="83"/>
    </location>
</feature>
<dbReference type="SUPFAM" id="SSF52172">
    <property type="entry name" value="CheY-like"/>
    <property type="match status" value="1"/>
</dbReference>
<dbReference type="InterPro" id="IPR001789">
    <property type="entry name" value="Sig_transdc_resp-reg_receiver"/>
</dbReference>
<dbReference type="PANTHER" id="PTHR45228">
    <property type="entry name" value="CYCLIC DI-GMP PHOSPHODIESTERASE TM_0186-RELATED"/>
    <property type="match status" value="1"/>
</dbReference>
<dbReference type="Pfam" id="PF11849">
    <property type="entry name" value="DUF3369"/>
    <property type="match status" value="1"/>
</dbReference>
<proteinExistence type="predicted"/>
<sequence length="518" mass="59027">MNDSDLLFIEDDITDVDDPISLHLSPWKVLIVDDDKEVHAVTKLVLSNFEWDDTPLHFLSAYSAYEAEQLFLEHDDIAVALIDVVMETDDAGLKLIETVRNEFQNKNTRIVLRTGQPGQAPERTIIREYDISDYKNKTELSGVKLDTLMCTTLRSYQNIVNLNKNKEGLELVVESSSVLFDATTYESLVDETINYLTKLLTKCTNTPAHNLSAVGFYCDLDVFLLLEARGEYSHFTSPDDIEKLPNHISLLISESMAEQKNIYNPDCFVLSMQSSSEKNVMFYVDGFSPLSKQDIALIELFASNTKISFDNEELRHEIDEGQREIVYLLGEAIEHKSKETGNHIRRVAEITRILALELGFSVAESEKIKSASPLHDLGKIGIPDHILHKPGSFTPEEWKIMQSHVEIGYELVRYSNQDILKYAALISYQHHEKWDGSGYPNGLKGEEISLVGRIASLADVFDALAHDRCYKKAWPMNEVLQFIDDQEGLHFDPLVVEAFRKHKNQIIEVNERYSDVFK</sequence>
<evidence type="ECO:0000259" key="2">
    <source>
        <dbReference type="PROSITE" id="PS50110"/>
    </source>
</evidence>
<keyword evidence="5" id="KW-1185">Reference proteome</keyword>
<gene>
    <name evidence="4" type="ORF">GCM10007916_07110</name>
</gene>
<dbReference type="RefSeq" id="WP_284202756.1">
    <property type="nucleotide sequence ID" value="NZ_BSPQ01000001.1"/>
</dbReference>